<reference evidence="1" key="1">
    <citation type="submission" date="2022-06" db="EMBL/GenBank/DDBJ databases">
        <title>Genome sequencing of Brevibacillus sp. BB3-R1.</title>
        <authorList>
            <person name="Heo J."/>
            <person name="Lee D."/>
            <person name="Won M."/>
            <person name="Han B.-H."/>
            <person name="Hong S.-B."/>
            <person name="Kwon S.-W."/>
        </authorList>
    </citation>
    <scope>NUCLEOTIDE SEQUENCE</scope>
    <source>
        <strain evidence="1">BB3-R1</strain>
    </source>
</reference>
<gene>
    <name evidence="1" type="ORF">NDK47_11360</name>
</gene>
<proteinExistence type="predicted"/>
<dbReference type="Gene3D" id="1.10.10.60">
    <property type="entry name" value="Homeodomain-like"/>
    <property type="match status" value="1"/>
</dbReference>
<keyword evidence="2" id="KW-1185">Reference proteome</keyword>
<accession>A0ABY4WM34</accession>
<sequence length="132" mass="14909">MKNALHCIFVSGGSLRVRALAEQEAVSERQLNRKFGQWIGLSPKKFSEVVRFQSVLGQHSKWRNGGFGRACSPAQLIRPGASDLRFSQILRRFSTYSGSRISPEVVRFLQYPYVAIRYTGIIITNGEGEMTR</sequence>
<dbReference type="RefSeq" id="WP_251874924.1">
    <property type="nucleotide sequence ID" value="NZ_CP098755.1"/>
</dbReference>
<dbReference type="Proteomes" id="UP001056500">
    <property type="component" value="Chromosome"/>
</dbReference>
<dbReference type="EMBL" id="CP098755">
    <property type="protein sequence ID" value="USG67831.1"/>
    <property type="molecule type" value="Genomic_DNA"/>
</dbReference>
<evidence type="ECO:0000313" key="2">
    <source>
        <dbReference type="Proteomes" id="UP001056500"/>
    </source>
</evidence>
<protein>
    <submittedName>
        <fullName evidence="1">Helix-turn-helix domain-containing protein</fullName>
    </submittedName>
</protein>
<organism evidence="1 2">
    <name type="scientific">Brevibacillus ruminantium</name>
    <dbReference type="NCBI Taxonomy" id="2950604"/>
    <lineage>
        <taxon>Bacteria</taxon>
        <taxon>Bacillati</taxon>
        <taxon>Bacillota</taxon>
        <taxon>Bacilli</taxon>
        <taxon>Bacillales</taxon>
        <taxon>Paenibacillaceae</taxon>
        <taxon>Brevibacillus</taxon>
    </lineage>
</organism>
<evidence type="ECO:0000313" key="1">
    <source>
        <dbReference type="EMBL" id="USG67831.1"/>
    </source>
</evidence>
<name>A0ABY4WM34_9BACL</name>